<name>A0ABZ2C766_9PROT</name>
<dbReference type="SUPFAM" id="SSF46767">
    <property type="entry name" value="Methylated DNA-protein cysteine methyltransferase, C-terminal domain"/>
    <property type="match status" value="1"/>
</dbReference>
<keyword evidence="5" id="KW-0234">DNA repair</keyword>
<dbReference type="PANTHER" id="PTHR10815">
    <property type="entry name" value="METHYLATED-DNA--PROTEIN-CYSTEINE METHYLTRANSFERASE"/>
    <property type="match status" value="1"/>
</dbReference>
<dbReference type="InterPro" id="IPR001497">
    <property type="entry name" value="MethylDNA_cys_MeTrfase_AS"/>
</dbReference>
<dbReference type="RefSeq" id="WP_331255983.1">
    <property type="nucleotide sequence ID" value="NZ_CP133270.1"/>
</dbReference>
<dbReference type="PROSITE" id="PS00374">
    <property type="entry name" value="MGMT"/>
    <property type="match status" value="1"/>
</dbReference>
<evidence type="ECO:0000313" key="9">
    <source>
        <dbReference type="Proteomes" id="UP001330434"/>
    </source>
</evidence>
<sequence length="172" mass="19199">MAQPTFEFITPAPCPPLSYGISESLFLVFEDDHLYGLGLIVPSAFNQAHTYFEKRFKTNLENRDDARAKNFGVQIQKKYPLSCRVMGTPFQHQVWKALLQIPEGHTQTYEDIAQTIQNPKAVRAVGSAIGHNPVSLLIPCHRVVPKSGGVGQFLWGSDVKEKLLKDEGSSKM</sequence>
<feature type="domain" description="Methylated-DNA-[protein]-cysteine S-methyltransferase DNA binding" evidence="7">
    <location>
        <begin position="89"/>
        <end position="168"/>
    </location>
</feature>
<comment type="catalytic activity">
    <reaction evidence="1">
        <text>a 4-O-methyl-thymidine in DNA + L-cysteinyl-[protein] = a thymidine in DNA + S-methyl-L-cysteinyl-[protein]</text>
        <dbReference type="Rhea" id="RHEA:53428"/>
        <dbReference type="Rhea" id="RHEA-COMP:10131"/>
        <dbReference type="Rhea" id="RHEA-COMP:10132"/>
        <dbReference type="Rhea" id="RHEA-COMP:13555"/>
        <dbReference type="Rhea" id="RHEA-COMP:13556"/>
        <dbReference type="ChEBI" id="CHEBI:29950"/>
        <dbReference type="ChEBI" id="CHEBI:82612"/>
        <dbReference type="ChEBI" id="CHEBI:137386"/>
        <dbReference type="ChEBI" id="CHEBI:137387"/>
        <dbReference type="EC" id="2.1.1.63"/>
    </reaction>
</comment>
<dbReference type="GO" id="GO:0008168">
    <property type="term" value="F:methyltransferase activity"/>
    <property type="evidence" value="ECO:0007669"/>
    <property type="project" value="UniProtKB-KW"/>
</dbReference>
<evidence type="ECO:0000256" key="2">
    <source>
        <dbReference type="ARBA" id="ARBA00022603"/>
    </source>
</evidence>
<dbReference type="Proteomes" id="UP001330434">
    <property type="component" value="Chromosome"/>
</dbReference>
<dbReference type="InterPro" id="IPR036388">
    <property type="entry name" value="WH-like_DNA-bd_sf"/>
</dbReference>
<reference evidence="8 9" key="1">
    <citation type="journal article" date="2024" name="Environ. Microbiol.">
        <title>Novel evolutionary insights on the interactions of the Holosporales (Alphaproteobacteria) with eukaryotic hosts from comparative genomics.</title>
        <authorList>
            <person name="Giovannini M."/>
            <person name="Petroni G."/>
            <person name="Castelli M."/>
        </authorList>
    </citation>
    <scope>NUCLEOTIDE SEQUENCE [LARGE SCALE GENOMIC DNA]</scope>
    <source>
        <strain evidence="8 9">US_Bl 15I1</strain>
    </source>
</reference>
<dbReference type="InterPro" id="IPR036217">
    <property type="entry name" value="MethylDNA_cys_MeTrfase_DNAb"/>
</dbReference>
<keyword evidence="2 8" id="KW-0489">Methyltransferase</keyword>
<comment type="catalytic activity">
    <reaction evidence="6">
        <text>a 6-O-methyl-2'-deoxyguanosine in DNA + L-cysteinyl-[protein] = S-methyl-L-cysteinyl-[protein] + a 2'-deoxyguanosine in DNA</text>
        <dbReference type="Rhea" id="RHEA:24000"/>
        <dbReference type="Rhea" id="RHEA-COMP:10131"/>
        <dbReference type="Rhea" id="RHEA-COMP:10132"/>
        <dbReference type="Rhea" id="RHEA-COMP:11367"/>
        <dbReference type="Rhea" id="RHEA-COMP:11368"/>
        <dbReference type="ChEBI" id="CHEBI:29950"/>
        <dbReference type="ChEBI" id="CHEBI:82612"/>
        <dbReference type="ChEBI" id="CHEBI:85445"/>
        <dbReference type="ChEBI" id="CHEBI:85448"/>
        <dbReference type="EC" id="2.1.1.63"/>
    </reaction>
</comment>
<evidence type="ECO:0000259" key="7">
    <source>
        <dbReference type="Pfam" id="PF01035"/>
    </source>
</evidence>
<evidence type="ECO:0000256" key="3">
    <source>
        <dbReference type="ARBA" id="ARBA00022679"/>
    </source>
</evidence>
<dbReference type="GO" id="GO:0032259">
    <property type="term" value="P:methylation"/>
    <property type="evidence" value="ECO:0007669"/>
    <property type="project" value="UniProtKB-KW"/>
</dbReference>
<gene>
    <name evidence="8" type="ORF">Bealeia1_01400</name>
</gene>
<keyword evidence="9" id="KW-1185">Reference proteome</keyword>
<dbReference type="PANTHER" id="PTHR10815:SF13">
    <property type="entry name" value="METHYLATED-DNA--PROTEIN-CYSTEINE METHYLTRANSFERASE"/>
    <property type="match status" value="1"/>
</dbReference>
<dbReference type="Pfam" id="PF01035">
    <property type="entry name" value="DNA_binding_1"/>
    <property type="match status" value="1"/>
</dbReference>
<accession>A0ABZ2C766</accession>
<dbReference type="NCBIfam" id="TIGR00589">
    <property type="entry name" value="ogt"/>
    <property type="match status" value="1"/>
</dbReference>
<keyword evidence="4" id="KW-0227">DNA damage</keyword>
<keyword evidence="3" id="KW-0808">Transferase</keyword>
<evidence type="ECO:0000256" key="6">
    <source>
        <dbReference type="ARBA" id="ARBA00049348"/>
    </source>
</evidence>
<dbReference type="InterPro" id="IPR014048">
    <property type="entry name" value="MethylDNA_cys_MeTrfase_DNA-bd"/>
</dbReference>
<evidence type="ECO:0000256" key="4">
    <source>
        <dbReference type="ARBA" id="ARBA00022763"/>
    </source>
</evidence>
<protein>
    <submittedName>
        <fullName evidence="8">O-6-methylguanine DNA methyltransferase family protein</fullName>
    </submittedName>
</protein>
<dbReference type="CDD" id="cd06445">
    <property type="entry name" value="ATase"/>
    <property type="match status" value="1"/>
</dbReference>
<organism evidence="8 9">
    <name type="scientific">Candidatus Bealeia paramacronuclearis</name>
    <dbReference type="NCBI Taxonomy" id="1921001"/>
    <lineage>
        <taxon>Bacteria</taxon>
        <taxon>Pseudomonadati</taxon>
        <taxon>Pseudomonadota</taxon>
        <taxon>Alphaproteobacteria</taxon>
        <taxon>Holosporales</taxon>
        <taxon>Holosporaceae</taxon>
        <taxon>Candidatus Bealeia</taxon>
    </lineage>
</organism>
<evidence type="ECO:0000256" key="1">
    <source>
        <dbReference type="ARBA" id="ARBA00001286"/>
    </source>
</evidence>
<proteinExistence type="predicted"/>
<dbReference type="Gene3D" id="1.10.10.10">
    <property type="entry name" value="Winged helix-like DNA-binding domain superfamily/Winged helix DNA-binding domain"/>
    <property type="match status" value="1"/>
</dbReference>
<evidence type="ECO:0000256" key="5">
    <source>
        <dbReference type="ARBA" id="ARBA00023204"/>
    </source>
</evidence>
<dbReference type="EMBL" id="CP133270">
    <property type="protein sequence ID" value="WVX67202.1"/>
    <property type="molecule type" value="Genomic_DNA"/>
</dbReference>
<evidence type="ECO:0000313" key="8">
    <source>
        <dbReference type="EMBL" id="WVX67202.1"/>
    </source>
</evidence>